<dbReference type="EMBL" id="CP107567">
    <property type="protein sequence ID" value="UYQ62198.1"/>
    <property type="molecule type" value="Genomic_DNA"/>
</dbReference>
<dbReference type="RefSeq" id="WP_264243436.1">
    <property type="nucleotide sequence ID" value="NZ_CP107567.1"/>
</dbReference>
<name>A0ABY6I5K4_STRPE</name>
<proteinExistence type="predicted"/>
<dbReference type="Proteomes" id="UP001163878">
    <property type="component" value="Chromosome"/>
</dbReference>
<evidence type="ECO:0000313" key="1">
    <source>
        <dbReference type="EMBL" id="UYQ62198.1"/>
    </source>
</evidence>
<evidence type="ECO:0000313" key="2">
    <source>
        <dbReference type="Proteomes" id="UP001163878"/>
    </source>
</evidence>
<sequence length="93" mass="10632">MTRLLGWLVASLPPRRDGGGEHPPPTPYSCRYVAGLTARRVGERPLCGEDSALVRPYLVEHERRQRARRRTVWFAVRGVDIGHRWNRTGEWGG</sequence>
<keyword evidence="2" id="KW-1185">Reference proteome</keyword>
<gene>
    <name evidence="1" type="ORF">OGH68_12365</name>
</gene>
<protein>
    <recommendedName>
        <fullName evidence="3">Secreted protein</fullName>
    </recommendedName>
</protein>
<reference evidence="1" key="1">
    <citation type="submission" date="2022-10" db="EMBL/GenBank/DDBJ databases">
        <title>Cytochrome P450 Catalyzes Benzene Ring Formation in the Biosynthesis of Trialkyl-Substituted Aromatic Polyketides.</title>
        <authorList>
            <person name="Zhao E."/>
            <person name="Ge H."/>
        </authorList>
    </citation>
    <scope>NUCLEOTIDE SEQUENCE</scope>
    <source>
        <strain evidence="1">NA0869</strain>
    </source>
</reference>
<evidence type="ECO:0008006" key="3">
    <source>
        <dbReference type="Google" id="ProtNLM"/>
    </source>
</evidence>
<accession>A0ABY6I5K4</accession>
<organism evidence="1 2">
    <name type="scientific">Streptomyces peucetius</name>
    <dbReference type="NCBI Taxonomy" id="1950"/>
    <lineage>
        <taxon>Bacteria</taxon>
        <taxon>Bacillati</taxon>
        <taxon>Actinomycetota</taxon>
        <taxon>Actinomycetes</taxon>
        <taxon>Kitasatosporales</taxon>
        <taxon>Streptomycetaceae</taxon>
        <taxon>Streptomyces</taxon>
    </lineage>
</organism>